<evidence type="ECO:0000259" key="3">
    <source>
        <dbReference type="PROSITE" id="PS50111"/>
    </source>
</evidence>
<keyword evidence="2" id="KW-0472">Membrane</keyword>
<keyword evidence="1" id="KW-0145">Chemotaxis</keyword>
<evidence type="ECO:0000313" key="4">
    <source>
        <dbReference type="EMBL" id="VAW54348.1"/>
    </source>
</evidence>
<dbReference type="EMBL" id="UOFF01000057">
    <property type="protein sequence ID" value="VAW54348.1"/>
    <property type="molecule type" value="Genomic_DNA"/>
</dbReference>
<dbReference type="InterPro" id="IPR004089">
    <property type="entry name" value="MCPsignal_dom"/>
</dbReference>
<dbReference type="AlphaFoldDB" id="A0A3B0WEB8"/>
<feature type="transmembrane region" description="Helical" evidence="2">
    <location>
        <begin position="7"/>
        <end position="23"/>
    </location>
</feature>
<keyword evidence="2" id="KW-1133">Transmembrane helix</keyword>
<protein>
    <submittedName>
        <fullName evidence="4">Methyl-accepting chemotaxis protein</fullName>
    </submittedName>
</protein>
<evidence type="ECO:0000256" key="1">
    <source>
        <dbReference type="ARBA" id="ARBA00022500"/>
    </source>
</evidence>
<name>A0A3B0WEB8_9ZZZZ</name>
<dbReference type="SMART" id="SM00283">
    <property type="entry name" value="MA"/>
    <property type="match status" value="1"/>
</dbReference>
<dbReference type="GO" id="GO:0006935">
    <property type="term" value="P:chemotaxis"/>
    <property type="evidence" value="ECO:0007669"/>
    <property type="project" value="UniProtKB-KW"/>
</dbReference>
<feature type="transmembrane region" description="Helical" evidence="2">
    <location>
        <begin position="29"/>
        <end position="45"/>
    </location>
</feature>
<dbReference type="PANTHER" id="PTHR43531:SF11">
    <property type="entry name" value="METHYL-ACCEPTING CHEMOTAXIS PROTEIN 3"/>
    <property type="match status" value="1"/>
</dbReference>
<organism evidence="4">
    <name type="scientific">hydrothermal vent metagenome</name>
    <dbReference type="NCBI Taxonomy" id="652676"/>
    <lineage>
        <taxon>unclassified sequences</taxon>
        <taxon>metagenomes</taxon>
        <taxon>ecological metagenomes</taxon>
    </lineage>
</organism>
<dbReference type="InterPro" id="IPR004090">
    <property type="entry name" value="Chemotax_Me-accpt_rcpt"/>
</dbReference>
<dbReference type="PRINTS" id="PR00260">
    <property type="entry name" value="CHEMTRNSDUCR"/>
</dbReference>
<keyword evidence="2" id="KW-0812">Transmembrane</keyword>
<dbReference type="GO" id="GO:0005886">
    <property type="term" value="C:plasma membrane"/>
    <property type="evidence" value="ECO:0007669"/>
    <property type="project" value="TreeGrafter"/>
</dbReference>
<dbReference type="SUPFAM" id="SSF58104">
    <property type="entry name" value="Methyl-accepting chemotaxis protein (MCP) signaling domain"/>
    <property type="match status" value="1"/>
</dbReference>
<dbReference type="PANTHER" id="PTHR43531">
    <property type="entry name" value="PROTEIN ICFG"/>
    <property type="match status" value="1"/>
</dbReference>
<accession>A0A3B0WEB8</accession>
<sequence length="399" mass="44262">MNNTQYHLINIFIIVICILLFSIYPTSSFIYAVLIAGIIVSGFALKKSSITKSKNSTLNSEKTFNNKQEINELLTQLHETSENEINKLVDENNQIRGLVKGAIAGLVASFQGLENESTQQKEMVYALVNKTSGDSDDCNTVQNIAEETAHSLKIMVENITQMSSQSMELVTSLNAIKDDFSKVLKLLNEMDSISAQTNLLALNAAIEAARAGEQGRGFAVVADEVRSLSQRSQSFSNQIRTQFSSTVTTIEKANSQVGAMASTDMNMTMSNKNHLDDLMSEIEIKNSETNDQLRAISDISNLLNKHVGNAIQSLQFEDMITQLIDHIEKRLHHLTLLENATTYASCELNNHDVDYYLITEKIVTELRDAISSSHEKSESINHNPINQSSMEIGGEVDLF</sequence>
<dbReference type="Pfam" id="PF00015">
    <property type="entry name" value="MCPsignal"/>
    <property type="match status" value="1"/>
</dbReference>
<dbReference type="GO" id="GO:0007165">
    <property type="term" value="P:signal transduction"/>
    <property type="evidence" value="ECO:0007669"/>
    <property type="project" value="InterPro"/>
</dbReference>
<gene>
    <name evidence="4" type="ORF">MNBD_GAMMA07-355</name>
</gene>
<dbReference type="InterPro" id="IPR051310">
    <property type="entry name" value="MCP_chemotaxis"/>
</dbReference>
<feature type="domain" description="Methyl-accepting transducer" evidence="3">
    <location>
        <begin position="115"/>
        <end position="321"/>
    </location>
</feature>
<dbReference type="GO" id="GO:0004888">
    <property type="term" value="F:transmembrane signaling receptor activity"/>
    <property type="evidence" value="ECO:0007669"/>
    <property type="project" value="InterPro"/>
</dbReference>
<dbReference type="PROSITE" id="PS50111">
    <property type="entry name" value="CHEMOTAXIS_TRANSDUC_2"/>
    <property type="match status" value="1"/>
</dbReference>
<reference evidence="4" key="1">
    <citation type="submission" date="2018-06" db="EMBL/GenBank/DDBJ databases">
        <authorList>
            <person name="Zhirakovskaya E."/>
        </authorList>
    </citation>
    <scope>NUCLEOTIDE SEQUENCE</scope>
</reference>
<evidence type="ECO:0000256" key="2">
    <source>
        <dbReference type="SAM" id="Phobius"/>
    </source>
</evidence>
<dbReference type="Gene3D" id="1.10.287.950">
    <property type="entry name" value="Methyl-accepting chemotaxis protein"/>
    <property type="match status" value="1"/>
</dbReference>
<proteinExistence type="predicted"/>